<gene>
    <name evidence="2" type="ORF">SSOP1_2189</name>
</gene>
<proteinExistence type="predicted"/>
<sequence>MKSVEIVMKFSFLLLLIITVISKTFMLGNYIIHVNVNENFPLVQSVENSTIGIKFVVSVKNFTVEPQTIDKLLAIKNSTNFSEIIVPYYLINKTFSIVYNGSYYANITISSVQVNDSNNFGGNLTNVSFISTSSSPLALNTFYSNGVIVMVLVATFSIVLYTILQTKKKRK</sequence>
<evidence type="ECO:0000256" key="1">
    <source>
        <dbReference type="SAM" id="Phobius"/>
    </source>
</evidence>
<name>A0A157T2R7_SACSO</name>
<dbReference type="EMBL" id="LT549890">
    <property type="protein sequence ID" value="SAI85743.1"/>
    <property type="molecule type" value="Genomic_DNA"/>
</dbReference>
<keyword evidence="1" id="KW-1133">Transmembrane helix</keyword>
<dbReference type="Proteomes" id="UP000076770">
    <property type="component" value="Chromosome i"/>
</dbReference>
<organism evidence="2 3">
    <name type="scientific">Saccharolobus solfataricus</name>
    <name type="common">Sulfolobus solfataricus</name>
    <dbReference type="NCBI Taxonomy" id="2287"/>
    <lineage>
        <taxon>Archaea</taxon>
        <taxon>Thermoproteota</taxon>
        <taxon>Thermoprotei</taxon>
        <taxon>Sulfolobales</taxon>
        <taxon>Sulfolobaceae</taxon>
        <taxon>Saccharolobus</taxon>
    </lineage>
</organism>
<protein>
    <submittedName>
        <fullName evidence="2">Uncharacterized protein</fullName>
    </submittedName>
</protein>
<keyword evidence="1" id="KW-0812">Transmembrane</keyword>
<reference evidence="3" key="1">
    <citation type="submission" date="2016-04" db="EMBL/GenBank/DDBJ databases">
        <authorList>
            <person name="Shah S.A."/>
            <person name="Garrett R.A."/>
        </authorList>
    </citation>
    <scope>NUCLEOTIDE SEQUENCE [LARGE SCALE GENOMIC DNA]</scope>
    <source>
        <strain evidence="3">ATCC 35091 / DSM 1616 / JCM 8930 / NBRC 15331 / P1</strain>
    </source>
</reference>
<evidence type="ECO:0000313" key="2">
    <source>
        <dbReference type="EMBL" id="SAI85743.1"/>
    </source>
</evidence>
<dbReference type="PATRIC" id="fig|2287.9.peg.2297"/>
<dbReference type="AlphaFoldDB" id="A0A157T2R7"/>
<keyword evidence="1" id="KW-0472">Membrane</keyword>
<accession>A0A157T2R7</accession>
<feature type="transmembrane region" description="Helical" evidence="1">
    <location>
        <begin position="142"/>
        <end position="164"/>
    </location>
</feature>
<evidence type="ECO:0000313" key="3">
    <source>
        <dbReference type="Proteomes" id="UP000076770"/>
    </source>
</evidence>
<feature type="transmembrane region" description="Helical" evidence="1">
    <location>
        <begin position="12"/>
        <end position="32"/>
    </location>
</feature>